<name>A0ABY4JAS5_9BACT</name>
<sequence length="142" mass="14685">MLFSAHSHAHIIGCCRRAIGVVALVLGVALTPAAAQSAPGAVAAPTRTISFTGAVFSDSGHPLAGATVTVVGRAASTVTTNSEGFFIMPLTAGQPVRFLVAFPGHTPEQVELRAPEKEKNLVVTLQTQADKAGRGRSKSRRN</sequence>
<evidence type="ECO:0000256" key="1">
    <source>
        <dbReference type="SAM" id="SignalP"/>
    </source>
</evidence>
<dbReference type="RefSeq" id="WP_247975244.1">
    <property type="nucleotide sequence ID" value="NZ_CP095848.1"/>
</dbReference>
<gene>
    <name evidence="2" type="ORF">MWH26_17195</name>
</gene>
<organism evidence="2 3">
    <name type="scientific">Hymenobacter sublimis</name>
    <dbReference type="NCBI Taxonomy" id="2933777"/>
    <lineage>
        <taxon>Bacteria</taxon>
        <taxon>Pseudomonadati</taxon>
        <taxon>Bacteroidota</taxon>
        <taxon>Cytophagia</taxon>
        <taxon>Cytophagales</taxon>
        <taxon>Hymenobacteraceae</taxon>
        <taxon>Hymenobacter</taxon>
    </lineage>
</organism>
<dbReference type="EMBL" id="CP095848">
    <property type="protein sequence ID" value="UPL48911.1"/>
    <property type="molecule type" value="Genomic_DNA"/>
</dbReference>
<dbReference type="Gene3D" id="2.60.40.1120">
    <property type="entry name" value="Carboxypeptidase-like, regulatory domain"/>
    <property type="match status" value="1"/>
</dbReference>
<evidence type="ECO:0000313" key="2">
    <source>
        <dbReference type="EMBL" id="UPL48911.1"/>
    </source>
</evidence>
<protein>
    <submittedName>
        <fullName evidence="2">Carboxypeptidase-like regulatory domain-containing protein</fullName>
    </submittedName>
</protein>
<reference evidence="2 3" key="1">
    <citation type="submission" date="2022-04" db="EMBL/GenBank/DDBJ databases">
        <title>Hymenobacter sp. isolated from the air.</title>
        <authorList>
            <person name="Won M."/>
            <person name="Lee C.-M."/>
            <person name="Woen H.-Y."/>
            <person name="Kwon S.-W."/>
        </authorList>
    </citation>
    <scope>NUCLEOTIDE SEQUENCE [LARGE SCALE GENOMIC DNA]</scope>
    <source>
        <strain evidence="3">5516 S-25</strain>
    </source>
</reference>
<feature type="chain" id="PRO_5046486266" evidence="1">
    <location>
        <begin position="38"/>
        <end position="142"/>
    </location>
</feature>
<feature type="signal peptide" evidence="1">
    <location>
        <begin position="1"/>
        <end position="37"/>
    </location>
</feature>
<keyword evidence="3" id="KW-1185">Reference proteome</keyword>
<proteinExistence type="predicted"/>
<keyword evidence="1" id="KW-0732">Signal</keyword>
<dbReference type="InterPro" id="IPR008969">
    <property type="entry name" value="CarboxyPept-like_regulatory"/>
</dbReference>
<dbReference type="Pfam" id="PF13620">
    <property type="entry name" value="CarboxypepD_reg"/>
    <property type="match status" value="1"/>
</dbReference>
<evidence type="ECO:0000313" key="3">
    <source>
        <dbReference type="Proteomes" id="UP000829647"/>
    </source>
</evidence>
<dbReference type="Proteomes" id="UP000829647">
    <property type="component" value="Chromosome"/>
</dbReference>
<accession>A0ABY4JAS5</accession>
<dbReference type="SUPFAM" id="SSF49464">
    <property type="entry name" value="Carboxypeptidase regulatory domain-like"/>
    <property type="match status" value="1"/>
</dbReference>